<keyword evidence="4" id="KW-1185">Reference proteome</keyword>
<name>A0AAE0NZU8_9PEZI</name>
<sequence>MVSCRPSPSSYALAANSPTPELVFLSFSRDPTAHLPRSPPAFGLGMTQPETQNMSTINPNIANGTCYYAENTVTKGNFIPCGNELIQTWPCCKAGSYCLALGDANACWDAKSGNTYVAGCTDPSFVSPNCLHKPPPFHDQEWVAINQACTNLNANSKVDNITNWTGCVVDNNSTDLVKLPLAACTPYCDATNVLYAGVSSLPAYASLPTLSGSSIFWQNDFVPPTTAAPGYAPGVTTGIVGTGVSSKPRPSSSGPSMGADSSDLSPGAKAGIGVGAAIGGIILIAMLTTLILWCRRHGKRKQQLGLPPPGRPYNQPYSPDDMSNYPPSGGYPSPLAHPYSNTHQYQSIPGQPPIAEIATPSTPAVAYTGYKTELPADERKMRPSQGQEYVEMDNGDINPVPAQYLQPQPSPRGHQEQDQLSPHQHHGIAPPGSPPLSESSTMLHSGHHSYTSPSLQASPASAYGQPAGGRPSMGPGPGVYHSRSTSSQSQSFSSRVAAGGGLSPGVYHGGSVSSIGASPGTGYSETEGGWEAGRHQ</sequence>
<evidence type="ECO:0000313" key="4">
    <source>
        <dbReference type="Proteomes" id="UP001285441"/>
    </source>
</evidence>
<feature type="compositionally biased region" description="Low complexity" evidence="1">
    <location>
        <begin position="482"/>
        <end position="495"/>
    </location>
</feature>
<proteinExistence type="predicted"/>
<accession>A0AAE0NZU8</accession>
<feature type="region of interest" description="Disordered" evidence="1">
    <location>
        <begin position="239"/>
        <end position="264"/>
    </location>
</feature>
<keyword evidence="2" id="KW-1133">Transmembrane helix</keyword>
<reference evidence="3" key="2">
    <citation type="submission" date="2023-06" db="EMBL/GenBank/DDBJ databases">
        <authorList>
            <consortium name="Lawrence Berkeley National Laboratory"/>
            <person name="Haridas S."/>
            <person name="Hensen N."/>
            <person name="Bonometti L."/>
            <person name="Westerberg I."/>
            <person name="Brannstrom I.O."/>
            <person name="Guillou S."/>
            <person name="Cros-Aarteil S."/>
            <person name="Calhoun S."/>
            <person name="Kuo A."/>
            <person name="Mondo S."/>
            <person name="Pangilinan J."/>
            <person name="Riley R."/>
            <person name="LaButti K."/>
            <person name="Andreopoulos B."/>
            <person name="Lipzen A."/>
            <person name="Chen C."/>
            <person name="Yanf M."/>
            <person name="Daum C."/>
            <person name="Ng V."/>
            <person name="Clum A."/>
            <person name="Steindorff A."/>
            <person name="Ohm R."/>
            <person name="Martin F."/>
            <person name="Silar P."/>
            <person name="Natvig D."/>
            <person name="Lalanne C."/>
            <person name="Gautier V."/>
            <person name="Ament-velasquez S.L."/>
            <person name="Kruys A."/>
            <person name="Hutchinson M.I."/>
            <person name="Powell A.J."/>
            <person name="Barry K."/>
            <person name="Miller A.N."/>
            <person name="Grigoriev I.V."/>
            <person name="Debuchy R."/>
            <person name="Gladieux P."/>
            <person name="Thoren M.H."/>
            <person name="Johannesson H."/>
        </authorList>
    </citation>
    <scope>NUCLEOTIDE SEQUENCE</scope>
    <source>
        <strain evidence="3">CBS 232.78</strain>
    </source>
</reference>
<dbReference type="AlphaFoldDB" id="A0AAE0NZU8"/>
<evidence type="ECO:0000256" key="2">
    <source>
        <dbReference type="SAM" id="Phobius"/>
    </source>
</evidence>
<feature type="region of interest" description="Disordered" evidence="1">
    <location>
        <begin position="301"/>
        <end position="333"/>
    </location>
</feature>
<feature type="transmembrane region" description="Helical" evidence="2">
    <location>
        <begin position="270"/>
        <end position="293"/>
    </location>
</feature>
<evidence type="ECO:0000256" key="1">
    <source>
        <dbReference type="SAM" id="MobiDB-lite"/>
    </source>
</evidence>
<dbReference type="EMBL" id="JAULSW010000002">
    <property type="protein sequence ID" value="KAK3390664.1"/>
    <property type="molecule type" value="Genomic_DNA"/>
</dbReference>
<dbReference type="Proteomes" id="UP001285441">
    <property type="component" value="Unassembled WGS sequence"/>
</dbReference>
<comment type="caution">
    <text evidence="3">The sequence shown here is derived from an EMBL/GenBank/DDBJ whole genome shotgun (WGS) entry which is preliminary data.</text>
</comment>
<evidence type="ECO:0000313" key="3">
    <source>
        <dbReference type="EMBL" id="KAK3390664.1"/>
    </source>
</evidence>
<feature type="compositionally biased region" description="Polar residues" evidence="1">
    <location>
        <begin position="511"/>
        <end position="524"/>
    </location>
</feature>
<protein>
    <submittedName>
        <fullName evidence="3">Uncharacterized protein</fullName>
    </submittedName>
</protein>
<feature type="region of interest" description="Disordered" evidence="1">
    <location>
        <begin position="371"/>
        <end position="536"/>
    </location>
</feature>
<organism evidence="3 4">
    <name type="scientific">Podospora didyma</name>
    <dbReference type="NCBI Taxonomy" id="330526"/>
    <lineage>
        <taxon>Eukaryota</taxon>
        <taxon>Fungi</taxon>
        <taxon>Dikarya</taxon>
        <taxon>Ascomycota</taxon>
        <taxon>Pezizomycotina</taxon>
        <taxon>Sordariomycetes</taxon>
        <taxon>Sordariomycetidae</taxon>
        <taxon>Sordariales</taxon>
        <taxon>Podosporaceae</taxon>
        <taxon>Podospora</taxon>
    </lineage>
</organism>
<feature type="compositionally biased region" description="Polar residues" evidence="1">
    <location>
        <begin position="436"/>
        <end position="459"/>
    </location>
</feature>
<keyword evidence="2" id="KW-0472">Membrane</keyword>
<keyword evidence="2" id="KW-0812">Transmembrane</keyword>
<reference evidence="3" key="1">
    <citation type="journal article" date="2023" name="Mol. Phylogenet. Evol.">
        <title>Genome-scale phylogeny and comparative genomics of the fungal order Sordariales.</title>
        <authorList>
            <person name="Hensen N."/>
            <person name="Bonometti L."/>
            <person name="Westerberg I."/>
            <person name="Brannstrom I.O."/>
            <person name="Guillou S."/>
            <person name="Cros-Aarteil S."/>
            <person name="Calhoun S."/>
            <person name="Haridas S."/>
            <person name="Kuo A."/>
            <person name="Mondo S."/>
            <person name="Pangilinan J."/>
            <person name="Riley R."/>
            <person name="LaButti K."/>
            <person name="Andreopoulos B."/>
            <person name="Lipzen A."/>
            <person name="Chen C."/>
            <person name="Yan M."/>
            <person name="Daum C."/>
            <person name="Ng V."/>
            <person name="Clum A."/>
            <person name="Steindorff A."/>
            <person name="Ohm R.A."/>
            <person name="Martin F."/>
            <person name="Silar P."/>
            <person name="Natvig D.O."/>
            <person name="Lalanne C."/>
            <person name="Gautier V."/>
            <person name="Ament-Velasquez S.L."/>
            <person name="Kruys A."/>
            <person name="Hutchinson M.I."/>
            <person name="Powell A.J."/>
            <person name="Barry K."/>
            <person name="Miller A.N."/>
            <person name="Grigoriev I.V."/>
            <person name="Debuchy R."/>
            <person name="Gladieux P."/>
            <person name="Hiltunen Thoren M."/>
            <person name="Johannesson H."/>
        </authorList>
    </citation>
    <scope>NUCLEOTIDE SEQUENCE</scope>
    <source>
        <strain evidence="3">CBS 232.78</strain>
    </source>
</reference>
<gene>
    <name evidence="3" type="ORF">B0H63DRAFT_466244</name>
</gene>